<feature type="chain" id="PRO_5032933667" evidence="1">
    <location>
        <begin position="25"/>
        <end position="104"/>
    </location>
</feature>
<comment type="caution">
    <text evidence="3">The sequence shown here is derived from an EMBL/GenBank/DDBJ whole genome shotgun (WGS) entry which is preliminary data.</text>
</comment>
<name>A0A840RGV9_9NEIS</name>
<dbReference type="InterPro" id="IPR014004">
    <property type="entry name" value="Transpt-assoc_nodulatn_dom_bac"/>
</dbReference>
<evidence type="ECO:0000259" key="2">
    <source>
        <dbReference type="PROSITE" id="PS50914"/>
    </source>
</evidence>
<dbReference type="Proteomes" id="UP000543030">
    <property type="component" value="Unassembled WGS sequence"/>
</dbReference>
<dbReference type="EMBL" id="JACHHN010000004">
    <property type="protein sequence ID" value="MBB5191758.1"/>
    <property type="molecule type" value="Genomic_DNA"/>
</dbReference>
<evidence type="ECO:0000256" key="1">
    <source>
        <dbReference type="SAM" id="SignalP"/>
    </source>
</evidence>
<dbReference type="Gene3D" id="3.30.1340.30">
    <property type="match status" value="1"/>
</dbReference>
<evidence type="ECO:0000313" key="3">
    <source>
        <dbReference type="EMBL" id="MBB5191758.1"/>
    </source>
</evidence>
<feature type="domain" description="BON" evidence="2">
    <location>
        <begin position="37"/>
        <end position="104"/>
    </location>
</feature>
<keyword evidence="1" id="KW-0732">Signal</keyword>
<dbReference type="SMART" id="SM00749">
    <property type="entry name" value="BON"/>
    <property type="match status" value="1"/>
</dbReference>
<sequence length="104" mass="11166">MKQFCKCLFTCFAAIALLSIMGCASTSKHEATGEYFDDSVITTKVKEAIFDEPTLKVFDIKVITDKGAVKLSGLVNSRATAAKAVQVAQGISGVKSVKDEMQIK</sequence>
<proteinExistence type="predicted"/>
<dbReference type="InterPro" id="IPR007055">
    <property type="entry name" value="BON_dom"/>
</dbReference>
<dbReference type="PANTHER" id="PTHR34606:SF16">
    <property type="entry name" value="BON DOMAIN-CONTAINING PROTEIN"/>
    <property type="match status" value="1"/>
</dbReference>
<dbReference type="RefSeq" id="WP_184101061.1">
    <property type="nucleotide sequence ID" value="NZ_JACHHN010000004.1"/>
</dbReference>
<keyword evidence="4" id="KW-1185">Reference proteome</keyword>
<dbReference type="PROSITE" id="PS51257">
    <property type="entry name" value="PROKAR_LIPOPROTEIN"/>
    <property type="match status" value="1"/>
</dbReference>
<organism evidence="3 4">
    <name type="scientific">Silvimonas terrae</name>
    <dbReference type="NCBI Taxonomy" id="300266"/>
    <lineage>
        <taxon>Bacteria</taxon>
        <taxon>Pseudomonadati</taxon>
        <taxon>Pseudomonadota</taxon>
        <taxon>Betaproteobacteria</taxon>
        <taxon>Neisseriales</taxon>
        <taxon>Chitinibacteraceae</taxon>
        <taxon>Silvimonas</taxon>
    </lineage>
</organism>
<dbReference type="Pfam" id="PF04972">
    <property type="entry name" value="BON"/>
    <property type="match status" value="1"/>
</dbReference>
<dbReference type="PROSITE" id="PS50914">
    <property type="entry name" value="BON"/>
    <property type="match status" value="1"/>
</dbReference>
<gene>
    <name evidence="3" type="ORF">HNQ50_002488</name>
</gene>
<dbReference type="InterPro" id="IPR051686">
    <property type="entry name" value="Lipoprotein_DolP"/>
</dbReference>
<accession>A0A840RGV9</accession>
<evidence type="ECO:0000313" key="4">
    <source>
        <dbReference type="Proteomes" id="UP000543030"/>
    </source>
</evidence>
<feature type="signal peptide" evidence="1">
    <location>
        <begin position="1"/>
        <end position="24"/>
    </location>
</feature>
<dbReference type="PANTHER" id="PTHR34606">
    <property type="entry name" value="BON DOMAIN-CONTAINING PROTEIN"/>
    <property type="match status" value="1"/>
</dbReference>
<dbReference type="AlphaFoldDB" id="A0A840RGV9"/>
<reference evidence="3 4" key="1">
    <citation type="submission" date="2020-08" db="EMBL/GenBank/DDBJ databases">
        <title>Genomic Encyclopedia of Type Strains, Phase IV (KMG-IV): sequencing the most valuable type-strain genomes for metagenomic binning, comparative biology and taxonomic classification.</title>
        <authorList>
            <person name="Goeker M."/>
        </authorList>
    </citation>
    <scope>NUCLEOTIDE SEQUENCE [LARGE SCALE GENOMIC DNA]</scope>
    <source>
        <strain evidence="3 4">DSM 18233</strain>
    </source>
</reference>
<protein>
    <submittedName>
        <fullName evidence="3">Hyperosmotically inducible protein</fullName>
    </submittedName>
</protein>